<name>A0AAW0Q8Z6_9PEZI</name>
<proteinExistence type="inferred from homology"/>
<evidence type="ECO:0000256" key="4">
    <source>
        <dbReference type="ARBA" id="ARBA00023136"/>
    </source>
</evidence>
<evidence type="ECO:0000256" key="2">
    <source>
        <dbReference type="ARBA" id="ARBA00022692"/>
    </source>
</evidence>
<comment type="subcellular location">
    <subcellularLocation>
        <location evidence="1">Membrane</location>
        <topology evidence="1">Multi-pass membrane protein</topology>
    </subcellularLocation>
</comment>
<dbReference type="PANTHER" id="PTHR33048">
    <property type="entry name" value="PTH11-LIKE INTEGRAL MEMBRANE PROTEIN (AFU_ORTHOLOGUE AFUA_5G11245)"/>
    <property type="match status" value="1"/>
</dbReference>
<gene>
    <name evidence="9" type="ORF">PG999_013142</name>
</gene>
<feature type="transmembrane region" description="Helical" evidence="7">
    <location>
        <begin position="152"/>
        <end position="172"/>
    </location>
</feature>
<feature type="domain" description="Rhodopsin" evidence="8">
    <location>
        <begin position="49"/>
        <end position="288"/>
    </location>
</feature>
<evidence type="ECO:0000256" key="5">
    <source>
        <dbReference type="ARBA" id="ARBA00038359"/>
    </source>
</evidence>
<feature type="transmembrane region" description="Helical" evidence="7">
    <location>
        <begin position="264"/>
        <end position="287"/>
    </location>
</feature>
<accession>A0AAW0Q8Z6</accession>
<feature type="compositionally biased region" description="Basic and acidic residues" evidence="6">
    <location>
        <begin position="345"/>
        <end position="356"/>
    </location>
</feature>
<comment type="similarity">
    <text evidence="5">Belongs to the SAT4 family.</text>
</comment>
<dbReference type="Proteomes" id="UP001392437">
    <property type="component" value="Unassembled WGS sequence"/>
</dbReference>
<keyword evidence="10" id="KW-1185">Reference proteome</keyword>
<feature type="transmembrane region" description="Helical" evidence="7">
    <location>
        <begin position="121"/>
        <end position="140"/>
    </location>
</feature>
<feature type="transmembrane region" description="Helical" evidence="7">
    <location>
        <begin position="34"/>
        <end position="53"/>
    </location>
</feature>
<dbReference type="AlphaFoldDB" id="A0AAW0Q8Z6"/>
<evidence type="ECO:0000256" key="1">
    <source>
        <dbReference type="ARBA" id="ARBA00004141"/>
    </source>
</evidence>
<keyword evidence="3 7" id="KW-1133">Transmembrane helix</keyword>
<dbReference type="InterPro" id="IPR049326">
    <property type="entry name" value="Rhodopsin_dom_fungi"/>
</dbReference>
<evidence type="ECO:0000256" key="7">
    <source>
        <dbReference type="SAM" id="Phobius"/>
    </source>
</evidence>
<feature type="transmembrane region" description="Helical" evidence="7">
    <location>
        <begin position="235"/>
        <end position="258"/>
    </location>
</feature>
<feature type="region of interest" description="Disordered" evidence="6">
    <location>
        <begin position="321"/>
        <end position="356"/>
    </location>
</feature>
<dbReference type="EMBL" id="JAQQWP010000010">
    <property type="protein sequence ID" value="KAK8097198.1"/>
    <property type="molecule type" value="Genomic_DNA"/>
</dbReference>
<protein>
    <recommendedName>
        <fullName evidence="8">Rhodopsin domain-containing protein</fullName>
    </recommendedName>
</protein>
<comment type="caution">
    <text evidence="9">The sequence shown here is derived from an EMBL/GenBank/DDBJ whole genome shotgun (WGS) entry which is preliminary data.</text>
</comment>
<evidence type="ECO:0000313" key="9">
    <source>
        <dbReference type="EMBL" id="KAK8097198.1"/>
    </source>
</evidence>
<feature type="transmembrane region" description="Helical" evidence="7">
    <location>
        <begin position="65"/>
        <end position="84"/>
    </location>
</feature>
<evidence type="ECO:0000313" key="10">
    <source>
        <dbReference type="Proteomes" id="UP001392437"/>
    </source>
</evidence>
<dbReference type="GO" id="GO:0016020">
    <property type="term" value="C:membrane"/>
    <property type="evidence" value="ECO:0007669"/>
    <property type="project" value="UniProtKB-SubCell"/>
</dbReference>
<reference evidence="9 10" key="1">
    <citation type="submission" date="2023-01" db="EMBL/GenBank/DDBJ databases">
        <title>Analysis of 21 Apiospora genomes using comparative genomics revels a genus with tremendous synthesis potential of carbohydrate active enzymes and secondary metabolites.</title>
        <authorList>
            <person name="Sorensen T."/>
        </authorList>
    </citation>
    <scope>NUCLEOTIDE SEQUENCE [LARGE SCALE GENOMIC DNA]</scope>
    <source>
        <strain evidence="9 10">CBS 117206</strain>
    </source>
</reference>
<dbReference type="PANTHER" id="PTHR33048:SF155">
    <property type="entry name" value="INTEGRAL MEMBRANE PROTEIN"/>
    <property type="match status" value="1"/>
</dbReference>
<evidence type="ECO:0000256" key="6">
    <source>
        <dbReference type="SAM" id="MobiDB-lite"/>
    </source>
</evidence>
<feature type="transmembrane region" description="Helical" evidence="7">
    <location>
        <begin position="201"/>
        <end position="223"/>
    </location>
</feature>
<dbReference type="InterPro" id="IPR052337">
    <property type="entry name" value="SAT4-like"/>
</dbReference>
<sequence length="448" mass="49783">MSGQPLTGSLPPPPPLPFRTDVDFNENRQVEIHLVAWICTTIAILVVALKLFARARIVKMIGWDDFFIFLSMALSIIASAFVSYSVTLGFGRHTIAVAIESDGPERLVNTAMWQQLGYREFPFNIGAFSFPNISIAILVVKLLDPWPARTRALYAMVIVQVVLAMISIIIVFRQCQPTAKVWNKQLPGTCWNPDVLNNYSYFLSAYTTLTDIVLAVVPISAFWKLQMPTNTRVGLCIMMGLTLLSAIVTIVKATYLMFDVVPLVIWGLIEQNVVIVAACIPTLRPFFHKAFKGERSSGKRSEGSGGSSGTLGSKLGSSTFFSHPRSRQNHRRLDDSVLDYDPREDEPHGQSHNHDPHDAIVLEPVAQDTSPEARAGLDEDCAESNSSQKGIWRTLQVNMEWDAEAQQKHTTRFPFVPDAMAEPACISLSEMEGKKKKHVSTGGRLTRH</sequence>
<dbReference type="Pfam" id="PF20684">
    <property type="entry name" value="Fung_rhodopsin"/>
    <property type="match status" value="1"/>
</dbReference>
<keyword evidence="2 7" id="KW-0812">Transmembrane</keyword>
<evidence type="ECO:0000259" key="8">
    <source>
        <dbReference type="Pfam" id="PF20684"/>
    </source>
</evidence>
<keyword evidence="4 7" id="KW-0472">Membrane</keyword>
<evidence type="ECO:0000256" key="3">
    <source>
        <dbReference type="ARBA" id="ARBA00022989"/>
    </source>
</evidence>
<organism evidence="9 10">
    <name type="scientific">Apiospora kogelbergensis</name>
    <dbReference type="NCBI Taxonomy" id="1337665"/>
    <lineage>
        <taxon>Eukaryota</taxon>
        <taxon>Fungi</taxon>
        <taxon>Dikarya</taxon>
        <taxon>Ascomycota</taxon>
        <taxon>Pezizomycotina</taxon>
        <taxon>Sordariomycetes</taxon>
        <taxon>Xylariomycetidae</taxon>
        <taxon>Amphisphaeriales</taxon>
        <taxon>Apiosporaceae</taxon>
        <taxon>Apiospora</taxon>
    </lineage>
</organism>